<accession>W2S705</accession>
<dbReference type="InParanoid" id="W2S705"/>
<dbReference type="HOGENOM" id="CLU_066899_0_0_1"/>
<evidence type="ECO:0000313" key="2">
    <source>
        <dbReference type="EMBL" id="ETN43828.1"/>
    </source>
</evidence>
<dbReference type="VEuPathDB" id="FungiDB:HMPREF1541_10959"/>
<dbReference type="InterPro" id="IPR001810">
    <property type="entry name" value="F-box_dom"/>
</dbReference>
<dbReference type="Proteomes" id="UP000030752">
    <property type="component" value="Unassembled WGS sequence"/>
</dbReference>
<dbReference type="InterPro" id="IPR036047">
    <property type="entry name" value="F-box-like_dom_sf"/>
</dbReference>
<dbReference type="SUPFAM" id="SSF81383">
    <property type="entry name" value="F-box domain"/>
    <property type="match status" value="1"/>
</dbReference>
<dbReference type="AlphaFoldDB" id="W2S705"/>
<dbReference type="eggNOG" id="ENOG502SR0E">
    <property type="taxonomic scope" value="Eukaryota"/>
</dbReference>
<dbReference type="OrthoDB" id="1638493at2759"/>
<feature type="domain" description="F-box" evidence="1">
    <location>
        <begin position="1"/>
        <end position="58"/>
    </location>
</feature>
<dbReference type="CDD" id="cd09917">
    <property type="entry name" value="F-box_SF"/>
    <property type="match status" value="1"/>
</dbReference>
<dbReference type="PROSITE" id="PS50181">
    <property type="entry name" value="FBOX"/>
    <property type="match status" value="1"/>
</dbReference>
<name>W2S705_CYPE1</name>
<keyword evidence="3" id="KW-1185">Reference proteome</keyword>
<organism evidence="2 3">
    <name type="scientific">Cyphellophora europaea (strain CBS 101466)</name>
    <name type="common">Phialophora europaea</name>
    <dbReference type="NCBI Taxonomy" id="1220924"/>
    <lineage>
        <taxon>Eukaryota</taxon>
        <taxon>Fungi</taxon>
        <taxon>Dikarya</taxon>
        <taxon>Ascomycota</taxon>
        <taxon>Pezizomycotina</taxon>
        <taxon>Eurotiomycetes</taxon>
        <taxon>Chaetothyriomycetidae</taxon>
        <taxon>Chaetothyriales</taxon>
        <taxon>Cyphellophoraceae</taxon>
        <taxon>Cyphellophora</taxon>
    </lineage>
</organism>
<dbReference type="STRING" id="1220924.W2S705"/>
<proteinExistence type="predicted"/>
<dbReference type="RefSeq" id="XP_008713850.1">
    <property type="nucleotide sequence ID" value="XM_008715628.1"/>
</dbReference>
<reference evidence="2 3" key="1">
    <citation type="submission" date="2013-03" db="EMBL/GenBank/DDBJ databases">
        <title>The Genome Sequence of Phialophora europaea CBS 101466.</title>
        <authorList>
            <consortium name="The Broad Institute Genomics Platform"/>
            <person name="Cuomo C."/>
            <person name="de Hoog S."/>
            <person name="Gorbushina A."/>
            <person name="Walker B."/>
            <person name="Young S.K."/>
            <person name="Zeng Q."/>
            <person name="Gargeya S."/>
            <person name="Fitzgerald M."/>
            <person name="Haas B."/>
            <person name="Abouelleil A."/>
            <person name="Allen A.W."/>
            <person name="Alvarado L."/>
            <person name="Arachchi H.M."/>
            <person name="Berlin A.M."/>
            <person name="Chapman S.B."/>
            <person name="Gainer-Dewar J."/>
            <person name="Goldberg J."/>
            <person name="Griggs A."/>
            <person name="Gujja S."/>
            <person name="Hansen M."/>
            <person name="Howarth C."/>
            <person name="Imamovic A."/>
            <person name="Ireland A."/>
            <person name="Larimer J."/>
            <person name="McCowan C."/>
            <person name="Murphy C."/>
            <person name="Pearson M."/>
            <person name="Poon T.W."/>
            <person name="Priest M."/>
            <person name="Roberts A."/>
            <person name="Saif S."/>
            <person name="Shea T."/>
            <person name="Sisk P."/>
            <person name="Sykes S."/>
            <person name="Wortman J."/>
            <person name="Nusbaum C."/>
            <person name="Birren B."/>
        </authorList>
    </citation>
    <scope>NUCLEOTIDE SEQUENCE [LARGE SCALE GENOMIC DNA]</scope>
    <source>
        <strain evidence="2 3">CBS 101466</strain>
    </source>
</reference>
<gene>
    <name evidence="2" type="ORF">HMPREF1541_10959</name>
</gene>
<dbReference type="GeneID" id="19978298"/>
<dbReference type="Gene3D" id="1.20.1280.50">
    <property type="match status" value="1"/>
</dbReference>
<protein>
    <recommendedName>
        <fullName evidence="1">F-box domain-containing protein</fullName>
    </recommendedName>
</protein>
<dbReference type="EMBL" id="KB822717">
    <property type="protein sequence ID" value="ETN43828.1"/>
    <property type="molecule type" value="Genomic_DNA"/>
</dbReference>
<dbReference type="Pfam" id="PF12937">
    <property type="entry name" value="F-box-like"/>
    <property type="match status" value="1"/>
</dbReference>
<evidence type="ECO:0000259" key="1">
    <source>
        <dbReference type="PROSITE" id="PS50181"/>
    </source>
</evidence>
<sequence length="345" mass="40069">MSLQDLPTELVLNIFRHCTSISSAINLSLTCRRYYHLLRTSQKIPVLFAIAERVWGPLEDIHQLLTYNSAQPVHTKRMPVLSFALLVQVSRIGRVATWYEEMYPQLRWDGERAHLRRSLTPAEAYALRRAIYRIWLYSVAFHNSSASRTMRLNPSVVSERCQLLRTWSSPELLEMEDVRGILETMASDFCPTDGEVYWRRGSEPLSKYSVGSRAETLDSSLFHDFRAETMLQAARMKPVSEYREQMMEGWGDEIEQYHVLNDVLKLTPVHVMQLYETALTKQDVQRFIEEKVGAQWFWNNGESMLHTWILVMHGRGIHVQEMREKVLYGMAGVAVDAELNARIVD</sequence>
<evidence type="ECO:0000313" key="3">
    <source>
        <dbReference type="Proteomes" id="UP000030752"/>
    </source>
</evidence>